<protein>
    <recommendedName>
        <fullName evidence="3">DUF4139 domain-containing protein</fullName>
    </recommendedName>
</protein>
<sequence length="436" mass="47982">MPADIGVDSLVSQSLTVYSGGFALVREERRLPSFPEDGVFRYLGVAPRIEAESVLVEGAEIRWISYEYDLADKNKLLEKYIGREVTVADRKTGVIRRLRLLSAQNGLVLEDTVSGELVVDPEGELRLPKLPGGLAQQPSLVWQALSDGEESGLVRVSYLTDGLTWEAEYVMLLPPEAGAEETFSLTGRMAVTNESGRSFEEVTLSAVAGSVRRTASGPVPRMAYGAAVQSKGLPEPEAFADYHLYPVPFKVTLNEGQTKQIGLMEAERVHGKIIYEATYRAEKPDVVLVFRNSEENGLGVPLPEGRVWMYRRAAGGPAEFIGEDRIENTAKDETVRVIAGRAFDITIDSGLADSKVTGRYVEETYVYEIRNAKQSDVEVLIRHAVHVRDWELVESNFPAERRFDEVRITAEVKAGGTATVLFKIRLDRGATGGVSG</sequence>
<evidence type="ECO:0000313" key="2">
    <source>
        <dbReference type="Proteomes" id="UP001549099"/>
    </source>
</evidence>
<organism evidence="1 2">
    <name type="scientific">Bhargavaea ullalensis</name>
    <dbReference type="NCBI Taxonomy" id="1265685"/>
    <lineage>
        <taxon>Bacteria</taxon>
        <taxon>Bacillati</taxon>
        <taxon>Bacillota</taxon>
        <taxon>Bacilli</taxon>
        <taxon>Bacillales</taxon>
        <taxon>Caryophanaceae</taxon>
        <taxon>Bhargavaea</taxon>
    </lineage>
</organism>
<dbReference type="EMBL" id="JBEPLW010000027">
    <property type="protein sequence ID" value="MET3576593.1"/>
    <property type="molecule type" value="Genomic_DNA"/>
</dbReference>
<evidence type="ECO:0008006" key="3">
    <source>
        <dbReference type="Google" id="ProtNLM"/>
    </source>
</evidence>
<dbReference type="PANTHER" id="PTHR38075:SF1">
    <property type="entry name" value="DUF4139 DOMAIN-CONTAINING PROTEIN"/>
    <property type="match status" value="1"/>
</dbReference>
<name>A0ABV2GEB5_9BACL</name>
<gene>
    <name evidence="1" type="ORF">ABID49_002522</name>
</gene>
<dbReference type="PANTHER" id="PTHR38075">
    <property type="entry name" value="DUF4139 DOMAIN-CONTAINING PROTEIN"/>
    <property type="match status" value="1"/>
</dbReference>
<reference evidence="1 2" key="1">
    <citation type="submission" date="2024-06" db="EMBL/GenBank/DDBJ databases">
        <title>Genomic Encyclopedia of Type Strains, Phase IV (KMG-IV): sequencing the most valuable type-strain genomes for metagenomic binning, comparative biology and taxonomic classification.</title>
        <authorList>
            <person name="Goeker M."/>
        </authorList>
    </citation>
    <scope>NUCLEOTIDE SEQUENCE [LARGE SCALE GENOMIC DNA]</scope>
    <source>
        <strain evidence="1 2">DSM 26128</strain>
    </source>
</reference>
<evidence type="ECO:0000313" key="1">
    <source>
        <dbReference type="EMBL" id="MET3576593.1"/>
    </source>
</evidence>
<comment type="caution">
    <text evidence="1">The sequence shown here is derived from an EMBL/GenBank/DDBJ whole genome shotgun (WGS) entry which is preliminary data.</text>
</comment>
<dbReference type="Proteomes" id="UP001549099">
    <property type="component" value="Unassembled WGS sequence"/>
</dbReference>
<accession>A0ABV2GEB5</accession>
<dbReference type="RefSeq" id="WP_354198768.1">
    <property type="nucleotide sequence ID" value="NZ_JBEPLW010000027.1"/>
</dbReference>
<keyword evidence="2" id="KW-1185">Reference proteome</keyword>
<proteinExistence type="predicted"/>